<dbReference type="AlphaFoldDB" id="A0A9Q3CI33"/>
<gene>
    <name evidence="1" type="ORF">O181_023993</name>
</gene>
<accession>A0A9Q3CI33</accession>
<reference evidence="1" key="1">
    <citation type="submission" date="2021-03" db="EMBL/GenBank/DDBJ databases">
        <title>Draft genome sequence of rust myrtle Austropuccinia psidii MF-1, a brazilian biotype.</title>
        <authorList>
            <person name="Quecine M.C."/>
            <person name="Pachon D.M.R."/>
            <person name="Bonatelli M.L."/>
            <person name="Correr F.H."/>
            <person name="Franceschini L.M."/>
            <person name="Leite T.F."/>
            <person name="Margarido G.R.A."/>
            <person name="Almeida C.A."/>
            <person name="Ferrarezi J.A."/>
            <person name="Labate C.A."/>
        </authorList>
    </citation>
    <scope>NUCLEOTIDE SEQUENCE</scope>
    <source>
        <strain evidence="1">MF-1</strain>
    </source>
</reference>
<comment type="caution">
    <text evidence="1">The sequence shown here is derived from an EMBL/GenBank/DDBJ whole genome shotgun (WGS) entry which is preliminary data.</text>
</comment>
<evidence type="ECO:0000313" key="1">
    <source>
        <dbReference type="EMBL" id="MBW0484278.1"/>
    </source>
</evidence>
<dbReference type="EMBL" id="AVOT02007613">
    <property type="protein sequence ID" value="MBW0484278.1"/>
    <property type="molecule type" value="Genomic_DNA"/>
</dbReference>
<proteinExistence type="predicted"/>
<dbReference type="Proteomes" id="UP000765509">
    <property type="component" value="Unassembled WGS sequence"/>
</dbReference>
<organism evidence="1 2">
    <name type="scientific">Austropuccinia psidii MF-1</name>
    <dbReference type="NCBI Taxonomy" id="1389203"/>
    <lineage>
        <taxon>Eukaryota</taxon>
        <taxon>Fungi</taxon>
        <taxon>Dikarya</taxon>
        <taxon>Basidiomycota</taxon>
        <taxon>Pucciniomycotina</taxon>
        <taxon>Pucciniomycetes</taxon>
        <taxon>Pucciniales</taxon>
        <taxon>Sphaerophragmiaceae</taxon>
        <taxon>Austropuccinia</taxon>
    </lineage>
</organism>
<name>A0A9Q3CI33_9BASI</name>
<evidence type="ECO:0000313" key="2">
    <source>
        <dbReference type="Proteomes" id="UP000765509"/>
    </source>
</evidence>
<protein>
    <submittedName>
        <fullName evidence="1">Uncharacterized protein</fullName>
    </submittedName>
</protein>
<sequence>MPTISYACPDSQNFTREILTPVQVPNNLNNCLRWGSLATAPTLPYVGAGAQRFTRKSLCLFRFPTIQTIPYAGVGFQCFKRKSLGLYRFPTLHTLILTIVQVPNNSDDSLHRGSLPTIFKIP</sequence>
<keyword evidence="2" id="KW-1185">Reference proteome</keyword>